<dbReference type="KEGG" id="och:CES85_2874"/>
<accession>A0A248UNX7</accession>
<dbReference type="EMBL" id="CP022605">
    <property type="protein sequence ID" value="ASV88553.1"/>
    <property type="molecule type" value="Genomic_DNA"/>
</dbReference>
<evidence type="ECO:0000313" key="1">
    <source>
        <dbReference type="EMBL" id="ASV88553.1"/>
    </source>
</evidence>
<geneLocation type="plasmid" evidence="1 2">
    <name>unnamed1</name>
</geneLocation>
<protein>
    <submittedName>
        <fullName evidence="1">Uncharacterized protein</fullName>
    </submittedName>
</protein>
<organism evidence="1 2">
    <name type="scientific">Ochrobactrum quorumnocens</name>
    <dbReference type="NCBI Taxonomy" id="271865"/>
    <lineage>
        <taxon>Bacteria</taxon>
        <taxon>Pseudomonadati</taxon>
        <taxon>Pseudomonadota</taxon>
        <taxon>Alphaproteobacteria</taxon>
        <taxon>Hyphomicrobiales</taxon>
        <taxon>Brucellaceae</taxon>
        <taxon>Brucella/Ochrobactrum group</taxon>
        <taxon>Ochrobactrum</taxon>
    </lineage>
</organism>
<reference evidence="1 2" key="1">
    <citation type="submission" date="2017-07" db="EMBL/GenBank/DDBJ databases">
        <title>Phylogenetic study on the rhizospheric bacterium Ochrobactrum sp. A44.</title>
        <authorList>
            <person name="Krzyzanowska D.M."/>
            <person name="Ossowicki A."/>
            <person name="Rajewska M."/>
            <person name="Maciag T."/>
            <person name="Kaczynski Z."/>
            <person name="Czerwicka M."/>
            <person name="Jafra S."/>
        </authorList>
    </citation>
    <scope>NUCLEOTIDE SEQUENCE [LARGE SCALE GENOMIC DNA]</scope>
    <source>
        <strain evidence="1 2">A44</strain>
        <plasmid evidence="1 2">unnamed1</plasmid>
    </source>
</reference>
<keyword evidence="1" id="KW-0614">Plasmid</keyword>
<evidence type="ECO:0000313" key="2">
    <source>
        <dbReference type="Proteomes" id="UP000215256"/>
    </source>
</evidence>
<sequence length="51" mass="5876">MNIAAIANFGARFGTRMCFALRRAIFPSQTYIEIRQNQMLSTTEPFPRHLS</sequence>
<name>A0A248UNX7_9HYPH</name>
<dbReference type="Proteomes" id="UP000215256">
    <property type="component" value="Plasmid unnamed1"/>
</dbReference>
<gene>
    <name evidence="1" type="ORF">CES85_2874</name>
</gene>
<dbReference type="AlphaFoldDB" id="A0A248UNX7"/>
<proteinExistence type="predicted"/>